<accession>A0ABU8DQR3</accession>
<gene>
    <name evidence="1" type="ORF">TEK04_05560</name>
</gene>
<organism evidence="1 2">
    <name type="scientific">Klenkia sesuvii</name>
    <dbReference type="NCBI Taxonomy" id="3103137"/>
    <lineage>
        <taxon>Bacteria</taxon>
        <taxon>Bacillati</taxon>
        <taxon>Actinomycetota</taxon>
        <taxon>Actinomycetes</taxon>
        <taxon>Geodermatophilales</taxon>
        <taxon>Geodermatophilaceae</taxon>
        <taxon>Klenkia</taxon>
    </lineage>
</organism>
<dbReference type="Proteomes" id="UP001361570">
    <property type="component" value="Unassembled WGS sequence"/>
</dbReference>
<dbReference type="RefSeq" id="WP_336403322.1">
    <property type="nucleotide sequence ID" value="NZ_JBAPLU010000004.1"/>
</dbReference>
<name>A0ABU8DQR3_9ACTN</name>
<evidence type="ECO:0000313" key="2">
    <source>
        <dbReference type="Proteomes" id="UP001361570"/>
    </source>
</evidence>
<keyword evidence="2" id="KW-1185">Reference proteome</keyword>
<sequence>MHALLDEPPGPPAAPAPVPDAAVAALLQAFADAEGGAMHKLEAHQLARRLSPDSYLVAGLYRQDPPLLRADREVRAITPAGRAWLSRYRRAHPGS</sequence>
<dbReference type="EMBL" id="JBAPLU010000004">
    <property type="protein sequence ID" value="MEI4271181.1"/>
    <property type="molecule type" value="Genomic_DNA"/>
</dbReference>
<proteinExistence type="predicted"/>
<protein>
    <submittedName>
        <fullName evidence="1">Uncharacterized protein</fullName>
    </submittedName>
</protein>
<comment type="caution">
    <text evidence="1">The sequence shown here is derived from an EMBL/GenBank/DDBJ whole genome shotgun (WGS) entry which is preliminary data.</text>
</comment>
<reference evidence="1 2" key="1">
    <citation type="submission" date="2024-03" db="EMBL/GenBank/DDBJ databases">
        <title>Draft genome sequence of Klenkia sp. LSe6-5.</title>
        <authorList>
            <person name="Duangmal K."/>
            <person name="Chantavorakit T."/>
        </authorList>
    </citation>
    <scope>NUCLEOTIDE SEQUENCE [LARGE SCALE GENOMIC DNA]</scope>
    <source>
        <strain evidence="1 2">LSe6-5</strain>
    </source>
</reference>
<evidence type="ECO:0000313" key="1">
    <source>
        <dbReference type="EMBL" id="MEI4271181.1"/>
    </source>
</evidence>